<accession>A0A9P3G0L7</accession>
<dbReference type="OrthoDB" id="2733590at2759"/>
<keyword evidence="2" id="KW-1185">Reference proteome</keyword>
<dbReference type="EMBL" id="BPQB01000003">
    <property type="protein sequence ID" value="GJE85922.1"/>
    <property type="molecule type" value="Genomic_DNA"/>
</dbReference>
<reference evidence="1 2" key="1">
    <citation type="submission" date="2021-08" db="EMBL/GenBank/DDBJ databases">
        <title>Draft Genome Sequence of Phanerochaete sordida strain YK-624.</title>
        <authorList>
            <person name="Mori T."/>
            <person name="Dohra H."/>
            <person name="Suzuki T."/>
            <person name="Kawagishi H."/>
            <person name="Hirai H."/>
        </authorList>
    </citation>
    <scope>NUCLEOTIDE SEQUENCE [LARGE SCALE GENOMIC DNA]</scope>
    <source>
        <strain evidence="1 2">YK-624</strain>
    </source>
</reference>
<protein>
    <submittedName>
        <fullName evidence="1">Uncharacterized protein</fullName>
    </submittedName>
</protein>
<evidence type="ECO:0000313" key="1">
    <source>
        <dbReference type="EMBL" id="GJE85922.1"/>
    </source>
</evidence>
<dbReference type="Proteomes" id="UP000703269">
    <property type="component" value="Unassembled WGS sequence"/>
</dbReference>
<evidence type="ECO:0000313" key="2">
    <source>
        <dbReference type="Proteomes" id="UP000703269"/>
    </source>
</evidence>
<gene>
    <name evidence="1" type="ORF">PsYK624_020020</name>
</gene>
<organism evidence="1 2">
    <name type="scientific">Phanerochaete sordida</name>
    <dbReference type="NCBI Taxonomy" id="48140"/>
    <lineage>
        <taxon>Eukaryota</taxon>
        <taxon>Fungi</taxon>
        <taxon>Dikarya</taxon>
        <taxon>Basidiomycota</taxon>
        <taxon>Agaricomycotina</taxon>
        <taxon>Agaricomycetes</taxon>
        <taxon>Polyporales</taxon>
        <taxon>Phanerochaetaceae</taxon>
        <taxon>Phanerochaete</taxon>
    </lineage>
</organism>
<comment type="caution">
    <text evidence="1">The sequence shown here is derived from an EMBL/GenBank/DDBJ whole genome shotgun (WGS) entry which is preliminary data.</text>
</comment>
<name>A0A9P3G0L7_9APHY</name>
<sequence length="140" mass="15251">MAQSFEYGSVQWKKAVSSRGVEYEVGTAVDGAGAAGAAVAQSAAQGDDAFDIPVHWTVENKWITLPEDFQKTTGILKYFFGDAGTGPFQYTFRFVIDKVYSYTFGMADGDSYKIHVFSVGEHFMRLNTDGSPVIVRVAGP</sequence>
<proteinExistence type="predicted"/>
<dbReference type="AlphaFoldDB" id="A0A9P3G0L7"/>